<protein>
    <submittedName>
        <fullName evidence="2">Uncharacterized protein</fullName>
    </submittedName>
</protein>
<feature type="transmembrane region" description="Helical" evidence="1">
    <location>
        <begin position="6"/>
        <end position="23"/>
    </location>
</feature>
<keyword evidence="1" id="KW-1133">Transmembrane helix</keyword>
<keyword evidence="1" id="KW-0812">Transmembrane</keyword>
<reference evidence="2" key="1">
    <citation type="submission" date="2023-07" db="EMBL/GenBank/DDBJ databases">
        <title>Mucosal microbiota of week-old chicken and adult hens.</title>
        <authorList>
            <person name="Volf J."/>
            <person name="Karasova D."/>
            <person name="Crhanova M."/>
            <person name="Faldynova M."/>
            <person name="Prikrylova H."/>
            <person name="Zeman M."/>
            <person name="Babak V."/>
            <person name="Rajova J."/>
            <person name="Rychlik I."/>
        </authorList>
    </citation>
    <scope>NUCLEOTIDE SEQUENCE</scope>
    <source>
        <strain evidence="2">ET902</strain>
    </source>
</reference>
<dbReference type="EMBL" id="JAUPBM010000158">
    <property type="protein sequence ID" value="MDO7021208.1"/>
    <property type="molecule type" value="Genomic_DNA"/>
</dbReference>
<evidence type="ECO:0000256" key="1">
    <source>
        <dbReference type="SAM" id="Phobius"/>
    </source>
</evidence>
<accession>A0ABT8YZ93</accession>
<comment type="caution">
    <text evidence="2">The sequence shown here is derived from an EMBL/GenBank/DDBJ whole genome shotgun (WGS) entry which is preliminary data.</text>
</comment>
<keyword evidence="1" id="KW-0472">Membrane</keyword>
<sequence>NDGSIDMILFIVYYLYIIVNKLIEKYDLNINSYNNISTNYEYEYILESINIFNSLTSRFDMKSIYDYVVPNYQINILWNEISALKVSITNNANFNYIKKEIFDMRNKILKIKDSDKKDLLLNQLLEIEKEFFGK</sequence>
<feature type="non-terminal residue" evidence="2">
    <location>
        <position position="1"/>
    </location>
</feature>
<gene>
    <name evidence="2" type="ORF">Q5M86_10530</name>
</gene>
<proteinExistence type="predicted"/>
<organism evidence="2 3">
    <name type="scientific">Brachyspira innocens</name>
    <dbReference type="NCBI Taxonomy" id="13264"/>
    <lineage>
        <taxon>Bacteria</taxon>
        <taxon>Pseudomonadati</taxon>
        <taxon>Spirochaetota</taxon>
        <taxon>Spirochaetia</taxon>
        <taxon>Brachyspirales</taxon>
        <taxon>Brachyspiraceae</taxon>
        <taxon>Brachyspira</taxon>
    </lineage>
</organism>
<keyword evidence="3" id="KW-1185">Reference proteome</keyword>
<name>A0ABT8YZ93_9SPIR</name>
<evidence type="ECO:0000313" key="2">
    <source>
        <dbReference type="EMBL" id="MDO7021208.1"/>
    </source>
</evidence>
<evidence type="ECO:0000313" key="3">
    <source>
        <dbReference type="Proteomes" id="UP001175147"/>
    </source>
</evidence>
<dbReference type="Proteomes" id="UP001175147">
    <property type="component" value="Unassembled WGS sequence"/>
</dbReference>
<dbReference type="RefSeq" id="WP_304392414.1">
    <property type="nucleotide sequence ID" value="NZ_JAUPBM010000158.1"/>
</dbReference>